<dbReference type="AlphaFoldDB" id="A0AAV7Y935"/>
<reference evidence="7" key="1">
    <citation type="submission" date="2022-08" db="EMBL/GenBank/DDBJ databases">
        <title>Novel sulphate-reducing endosymbionts in the free-living metamonad Anaeramoeba.</title>
        <authorList>
            <person name="Jerlstrom-Hultqvist J."/>
            <person name="Cepicka I."/>
            <person name="Gallot-Lavallee L."/>
            <person name="Salas-Leiva D."/>
            <person name="Curtis B.A."/>
            <person name="Zahonova K."/>
            <person name="Pipaliya S."/>
            <person name="Dacks J."/>
            <person name="Roger A.J."/>
        </authorList>
    </citation>
    <scope>NUCLEOTIDE SEQUENCE</scope>
    <source>
        <strain evidence="7">Busselton2</strain>
    </source>
</reference>
<dbReference type="GO" id="GO:0003677">
    <property type="term" value="F:DNA binding"/>
    <property type="evidence" value="ECO:0007669"/>
    <property type="project" value="UniProtKB-UniRule"/>
</dbReference>
<evidence type="ECO:0000313" key="8">
    <source>
        <dbReference type="Proteomes" id="UP001146793"/>
    </source>
</evidence>
<dbReference type="Gene3D" id="1.10.10.60">
    <property type="entry name" value="Homeodomain-like"/>
    <property type="match status" value="1"/>
</dbReference>
<keyword evidence="1 4" id="KW-0238">DNA-binding</keyword>
<comment type="caution">
    <text evidence="7">The sequence shown here is derived from an EMBL/GenBank/DDBJ whole genome shotgun (WGS) entry which is preliminary data.</text>
</comment>
<dbReference type="GO" id="GO:0005634">
    <property type="term" value="C:nucleus"/>
    <property type="evidence" value="ECO:0007669"/>
    <property type="project" value="UniProtKB-SubCell"/>
</dbReference>
<feature type="region of interest" description="Disordered" evidence="5">
    <location>
        <begin position="246"/>
        <end position="357"/>
    </location>
</feature>
<keyword evidence="2 4" id="KW-0371">Homeobox</keyword>
<gene>
    <name evidence="7" type="ORF">M0812_29383</name>
</gene>
<accession>A0AAV7Y935</accession>
<evidence type="ECO:0000313" key="7">
    <source>
        <dbReference type="EMBL" id="KAJ3424660.1"/>
    </source>
</evidence>
<name>A0AAV7Y935_9EUKA</name>
<dbReference type="SMART" id="SM00389">
    <property type="entry name" value="HOX"/>
    <property type="match status" value="1"/>
</dbReference>
<dbReference type="PROSITE" id="PS50071">
    <property type="entry name" value="HOMEOBOX_2"/>
    <property type="match status" value="1"/>
</dbReference>
<evidence type="ECO:0000256" key="2">
    <source>
        <dbReference type="ARBA" id="ARBA00023155"/>
    </source>
</evidence>
<organism evidence="7 8">
    <name type="scientific">Anaeramoeba flamelloides</name>
    <dbReference type="NCBI Taxonomy" id="1746091"/>
    <lineage>
        <taxon>Eukaryota</taxon>
        <taxon>Metamonada</taxon>
        <taxon>Anaeramoebidae</taxon>
        <taxon>Anaeramoeba</taxon>
    </lineage>
</organism>
<evidence type="ECO:0000256" key="5">
    <source>
        <dbReference type="SAM" id="MobiDB-lite"/>
    </source>
</evidence>
<dbReference type="SUPFAM" id="SSF46689">
    <property type="entry name" value="Homeodomain-like"/>
    <property type="match status" value="1"/>
</dbReference>
<feature type="DNA-binding region" description="Homeobox" evidence="4">
    <location>
        <begin position="385"/>
        <end position="450"/>
    </location>
</feature>
<sequence length="462" mass="53765">MKSMNFPSYNTYNNFDSNLRADSNTELTLCSIVEESQDTETYCNYFGNENLLSTTILKTSCDKSSSLLQESILKKNLFGKELQTFVGGRQTDEQPLFYNFLNEQQIASITLNDNLFSESQPQQQEQEQKTQAQENFGLDELLIQSNEELNKNNFEIQNLMGQSSDLVIEPIKLDDLTCEPKQFSLFSLESSEPFQLERSLNGGVSWLNSTNNKFGFPFLNKSTNHNSVLISQPQFIEKIDFTKNLSASTNTNNNRRKRSHEEGGEEEKEENCEMRVKVEKSHKTNKKRRKNKQKEDNKQTKNLKACTNKNNKKNKCTSHKSVSTETKRRSKKTSSPKKSIKKTKKKKKIGKNQNKGSDDFFIINSVVIPTEKGKRVKIFKRRKPTRSGRLKTTNYAKKLFENWFNKHLDQHEGPYPDKKTRKMMSEKTGIPELQVTRWFGQRRRSQRILWEKNKAPKPKWVN</sequence>
<feature type="compositionally biased region" description="Basic residues" evidence="5">
    <location>
        <begin position="328"/>
        <end position="350"/>
    </location>
</feature>
<feature type="domain" description="Homeobox" evidence="6">
    <location>
        <begin position="383"/>
        <end position="449"/>
    </location>
</feature>
<dbReference type="Proteomes" id="UP001146793">
    <property type="component" value="Unassembled WGS sequence"/>
</dbReference>
<dbReference type="EMBL" id="JANTQA010000072">
    <property type="protein sequence ID" value="KAJ3424660.1"/>
    <property type="molecule type" value="Genomic_DNA"/>
</dbReference>
<comment type="subcellular location">
    <subcellularLocation>
        <location evidence="4">Nucleus</location>
    </subcellularLocation>
</comment>
<evidence type="ECO:0000259" key="6">
    <source>
        <dbReference type="PROSITE" id="PS50071"/>
    </source>
</evidence>
<evidence type="ECO:0000256" key="4">
    <source>
        <dbReference type="PROSITE-ProRule" id="PRU00108"/>
    </source>
</evidence>
<evidence type="ECO:0000256" key="3">
    <source>
        <dbReference type="ARBA" id="ARBA00023242"/>
    </source>
</evidence>
<proteinExistence type="predicted"/>
<feature type="compositionally biased region" description="Low complexity" evidence="5">
    <location>
        <begin position="300"/>
        <end position="309"/>
    </location>
</feature>
<keyword evidence="3 4" id="KW-0539">Nucleus</keyword>
<dbReference type="CDD" id="cd00086">
    <property type="entry name" value="homeodomain"/>
    <property type="match status" value="1"/>
</dbReference>
<dbReference type="InterPro" id="IPR001356">
    <property type="entry name" value="HD"/>
</dbReference>
<dbReference type="InterPro" id="IPR009057">
    <property type="entry name" value="Homeodomain-like_sf"/>
</dbReference>
<feature type="compositionally biased region" description="Basic residues" evidence="5">
    <location>
        <begin position="283"/>
        <end position="292"/>
    </location>
</feature>
<dbReference type="InterPro" id="IPR008422">
    <property type="entry name" value="KN_HD"/>
</dbReference>
<protein>
    <recommendedName>
        <fullName evidence="6">Homeobox domain-containing protein</fullName>
    </recommendedName>
</protein>
<dbReference type="Pfam" id="PF05920">
    <property type="entry name" value="Homeobox_KN"/>
    <property type="match status" value="1"/>
</dbReference>
<feature type="compositionally biased region" description="Basic and acidic residues" evidence="5">
    <location>
        <begin position="271"/>
        <end position="282"/>
    </location>
</feature>
<dbReference type="GO" id="GO:0006355">
    <property type="term" value="P:regulation of DNA-templated transcription"/>
    <property type="evidence" value="ECO:0007669"/>
    <property type="project" value="InterPro"/>
</dbReference>
<evidence type="ECO:0000256" key="1">
    <source>
        <dbReference type="ARBA" id="ARBA00023125"/>
    </source>
</evidence>